<evidence type="ECO:0000256" key="1">
    <source>
        <dbReference type="SAM" id="MobiDB-lite"/>
    </source>
</evidence>
<comment type="caution">
    <text evidence="2">The sequence shown here is derived from an EMBL/GenBank/DDBJ whole genome shotgun (WGS) entry which is preliminary data.</text>
</comment>
<keyword evidence="3" id="KW-1185">Reference proteome</keyword>
<proteinExistence type="predicted"/>
<organism evidence="2 3">
    <name type="scientific">Agromyces bauzanensis</name>
    <dbReference type="NCBI Taxonomy" id="1308924"/>
    <lineage>
        <taxon>Bacteria</taxon>
        <taxon>Bacillati</taxon>
        <taxon>Actinomycetota</taxon>
        <taxon>Actinomycetes</taxon>
        <taxon>Micrococcales</taxon>
        <taxon>Microbacteriaceae</taxon>
        <taxon>Agromyces</taxon>
    </lineage>
</organism>
<dbReference type="AlphaFoldDB" id="A0A917PW38"/>
<feature type="region of interest" description="Disordered" evidence="1">
    <location>
        <begin position="69"/>
        <end position="90"/>
    </location>
</feature>
<gene>
    <name evidence="2" type="ORF">GCM10011372_35850</name>
</gene>
<reference evidence="2" key="1">
    <citation type="journal article" date="2014" name="Int. J. Syst. Evol. Microbiol.">
        <title>Complete genome sequence of Corynebacterium casei LMG S-19264T (=DSM 44701T), isolated from a smear-ripened cheese.</title>
        <authorList>
            <consortium name="US DOE Joint Genome Institute (JGI-PGF)"/>
            <person name="Walter F."/>
            <person name="Albersmeier A."/>
            <person name="Kalinowski J."/>
            <person name="Ruckert C."/>
        </authorList>
    </citation>
    <scope>NUCLEOTIDE SEQUENCE</scope>
    <source>
        <strain evidence="2">CGMCC 1.8984</strain>
    </source>
</reference>
<dbReference type="EMBL" id="BMMD01000042">
    <property type="protein sequence ID" value="GGJ94374.1"/>
    <property type="molecule type" value="Genomic_DNA"/>
</dbReference>
<name>A0A917PW38_9MICO</name>
<sequence>MDPHGAVFRQVVDDRVVHEVRSEHVEVFRMVSVRTSILGDLDPYPDTNRAPLDHTLNYEKPVFALRNRPGSGILRGPIRTSAPGASSTRR</sequence>
<protein>
    <submittedName>
        <fullName evidence="2">Uncharacterized protein</fullName>
    </submittedName>
</protein>
<evidence type="ECO:0000313" key="2">
    <source>
        <dbReference type="EMBL" id="GGJ94374.1"/>
    </source>
</evidence>
<accession>A0A917PW38</accession>
<dbReference type="Proteomes" id="UP000636956">
    <property type="component" value="Unassembled WGS sequence"/>
</dbReference>
<reference evidence="2" key="2">
    <citation type="submission" date="2020-09" db="EMBL/GenBank/DDBJ databases">
        <authorList>
            <person name="Sun Q."/>
            <person name="Zhou Y."/>
        </authorList>
    </citation>
    <scope>NUCLEOTIDE SEQUENCE</scope>
    <source>
        <strain evidence="2">CGMCC 1.8984</strain>
    </source>
</reference>
<evidence type="ECO:0000313" key="3">
    <source>
        <dbReference type="Proteomes" id="UP000636956"/>
    </source>
</evidence>